<dbReference type="RefSeq" id="WP_147782351.1">
    <property type="nucleotide sequence ID" value="NZ_VRMG01000004.1"/>
</dbReference>
<keyword evidence="3" id="KW-1185">Reference proteome</keyword>
<organism evidence="2 3">
    <name type="scientific">Lacisediminihabitans profunda</name>
    <dbReference type="NCBI Taxonomy" id="2594790"/>
    <lineage>
        <taxon>Bacteria</taxon>
        <taxon>Bacillati</taxon>
        <taxon>Actinomycetota</taxon>
        <taxon>Actinomycetes</taxon>
        <taxon>Micrococcales</taxon>
        <taxon>Microbacteriaceae</taxon>
        <taxon>Lacisediminihabitans</taxon>
    </lineage>
</organism>
<evidence type="ECO:0000259" key="1">
    <source>
        <dbReference type="Pfam" id="PF09407"/>
    </source>
</evidence>
<proteinExistence type="predicted"/>
<comment type="caution">
    <text evidence="2">The sequence shown here is derived from an EMBL/GenBank/DDBJ whole genome shotgun (WGS) entry which is preliminary data.</text>
</comment>
<dbReference type="AlphaFoldDB" id="A0A5C8UUW7"/>
<name>A0A5C8UUW7_9MICO</name>
<evidence type="ECO:0000313" key="2">
    <source>
        <dbReference type="EMBL" id="TXN32101.1"/>
    </source>
</evidence>
<gene>
    <name evidence="2" type="ORF">FVP33_04055</name>
</gene>
<accession>A0A5C8UUW7</accession>
<dbReference type="Proteomes" id="UP000321379">
    <property type="component" value="Unassembled WGS sequence"/>
</dbReference>
<protein>
    <recommendedName>
        <fullName evidence="1">AbiEi antitoxin C-terminal domain-containing protein</fullName>
    </recommendedName>
</protein>
<sequence length="186" mass="20539">MSQRLPRVLSRVDLPLAELTAARLDGEVYAVDECFSPLDEFEATQHRALALLASFPRRLIAEQHTAAWVLGAQPAPPPVHQFCVSIEARTRPTIALRMSVREVVIDDGDLLQMAGLAVTTPLRTAVDLARCSPVFRDRDLPLVAELMRIGGFGVEDCAELLNRRRNLPDKRLALARLVAAASLRQI</sequence>
<dbReference type="EMBL" id="VRMG01000004">
    <property type="protein sequence ID" value="TXN32101.1"/>
    <property type="molecule type" value="Genomic_DNA"/>
</dbReference>
<dbReference type="InterPro" id="IPR018547">
    <property type="entry name" value="AbiEi_C"/>
</dbReference>
<feature type="domain" description="AbiEi antitoxin C-terminal" evidence="1">
    <location>
        <begin position="53"/>
        <end position="136"/>
    </location>
</feature>
<dbReference type="Pfam" id="PF09407">
    <property type="entry name" value="AbiEi_1"/>
    <property type="match status" value="1"/>
</dbReference>
<reference evidence="2 3" key="1">
    <citation type="submission" date="2019-08" db="EMBL/GenBank/DDBJ databases">
        <title>Bacterial whole genome sequence for Glaciihabitans sp. CHu50b-6-2.</title>
        <authorList>
            <person name="Jin L."/>
        </authorList>
    </citation>
    <scope>NUCLEOTIDE SEQUENCE [LARGE SCALE GENOMIC DNA]</scope>
    <source>
        <strain evidence="2 3">CHu50b-6-2</strain>
    </source>
</reference>
<evidence type="ECO:0000313" key="3">
    <source>
        <dbReference type="Proteomes" id="UP000321379"/>
    </source>
</evidence>